<dbReference type="AlphaFoldDB" id="A0A314KM68"/>
<protein>
    <submittedName>
        <fullName evidence="1">Uncharacterized protein</fullName>
    </submittedName>
</protein>
<dbReference type="Proteomes" id="UP000187609">
    <property type="component" value="Unassembled WGS sequence"/>
</dbReference>
<evidence type="ECO:0000313" key="1">
    <source>
        <dbReference type="EMBL" id="OIT29824.1"/>
    </source>
</evidence>
<comment type="caution">
    <text evidence="1">The sequence shown here is derived from an EMBL/GenBank/DDBJ whole genome shotgun (WGS) entry which is preliminary data.</text>
</comment>
<keyword evidence="2" id="KW-1185">Reference proteome</keyword>
<accession>A0A314KM68</accession>
<dbReference type="Gramene" id="OIT29824">
    <property type="protein sequence ID" value="OIT29824"/>
    <property type="gene ID" value="A4A49_64922"/>
</dbReference>
<feature type="non-terminal residue" evidence="1">
    <location>
        <position position="129"/>
    </location>
</feature>
<evidence type="ECO:0000313" key="2">
    <source>
        <dbReference type="Proteomes" id="UP000187609"/>
    </source>
</evidence>
<feature type="non-terminal residue" evidence="1">
    <location>
        <position position="1"/>
    </location>
</feature>
<organism evidence="1 2">
    <name type="scientific">Nicotiana attenuata</name>
    <name type="common">Coyote tobacco</name>
    <dbReference type="NCBI Taxonomy" id="49451"/>
    <lineage>
        <taxon>Eukaryota</taxon>
        <taxon>Viridiplantae</taxon>
        <taxon>Streptophyta</taxon>
        <taxon>Embryophyta</taxon>
        <taxon>Tracheophyta</taxon>
        <taxon>Spermatophyta</taxon>
        <taxon>Magnoliopsida</taxon>
        <taxon>eudicotyledons</taxon>
        <taxon>Gunneridae</taxon>
        <taxon>Pentapetalae</taxon>
        <taxon>asterids</taxon>
        <taxon>lamiids</taxon>
        <taxon>Solanales</taxon>
        <taxon>Solanaceae</taxon>
        <taxon>Nicotianoideae</taxon>
        <taxon>Nicotianeae</taxon>
        <taxon>Nicotiana</taxon>
    </lineage>
</organism>
<sequence length="129" mass="13605">CDIPAKRALATISNVVNPIVEAYDKLASAVKIMSSNPASRNDIQDNATEKVNRMDALSGRGSKGLVAPGKSEHIVSVIQPFDCDGKIAQLTTEGSGDRGMVNTQRCNVEAAEVGNCQLLTSANIDTAQF</sequence>
<name>A0A314KM68_NICAT</name>
<reference evidence="1" key="1">
    <citation type="submission" date="2016-11" db="EMBL/GenBank/DDBJ databases">
        <title>The genome of Nicotiana attenuata.</title>
        <authorList>
            <person name="Xu S."/>
            <person name="Brockmoeller T."/>
            <person name="Gaquerel E."/>
            <person name="Navarro A."/>
            <person name="Kuhl H."/>
            <person name="Gase K."/>
            <person name="Ling Z."/>
            <person name="Zhou W."/>
            <person name="Kreitzer C."/>
            <person name="Stanke M."/>
            <person name="Tang H."/>
            <person name="Lyons E."/>
            <person name="Pandey P."/>
            <person name="Pandey S.P."/>
            <person name="Timmermann B."/>
            <person name="Baldwin I.T."/>
        </authorList>
    </citation>
    <scope>NUCLEOTIDE SEQUENCE [LARGE SCALE GENOMIC DNA]</scope>
    <source>
        <strain evidence="1">UT</strain>
    </source>
</reference>
<proteinExistence type="predicted"/>
<gene>
    <name evidence="1" type="ORF">A4A49_64922</name>
</gene>
<dbReference type="EMBL" id="MJEQ01001677">
    <property type="protein sequence ID" value="OIT29824.1"/>
    <property type="molecule type" value="Genomic_DNA"/>
</dbReference>